<dbReference type="OrthoDB" id="10408256at2759"/>
<organism evidence="1 2">
    <name type="scientific">Golovinomyces cichoracearum</name>
    <dbReference type="NCBI Taxonomy" id="62708"/>
    <lineage>
        <taxon>Eukaryota</taxon>
        <taxon>Fungi</taxon>
        <taxon>Dikarya</taxon>
        <taxon>Ascomycota</taxon>
        <taxon>Pezizomycotina</taxon>
        <taxon>Leotiomycetes</taxon>
        <taxon>Erysiphales</taxon>
        <taxon>Erysiphaceae</taxon>
        <taxon>Golovinomyces</taxon>
    </lineage>
</organism>
<dbReference type="AlphaFoldDB" id="A0A420IZ84"/>
<reference evidence="1 2" key="1">
    <citation type="journal article" date="2018" name="BMC Genomics">
        <title>Comparative genome analyses reveal sequence features reflecting distinct modes of host-adaptation between dicot and monocot powdery mildew.</title>
        <authorList>
            <person name="Wu Y."/>
            <person name="Ma X."/>
            <person name="Pan Z."/>
            <person name="Kale S.D."/>
            <person name="Song Y."/>
            <person name="King H."/>
            <person name="Zhang Q."/>
            <person name="Presley C."/>
            <person name="Deng X."/>
            <person name="Wei C.I."/>
            <person name="Xiao S."/>
        </authorList>
    </citation>
    <scope>NUCLEOTIDE SEQUENCE [LARGE SCALE GENOMIC DNA]</scope>
    <source>
        <strain evidence="1">UCSC1</strain>
    </source>
</reference>
<sequence>MSAYNDKNLETPHEQLNDDDLWEKFQEDFKNWRLEDFKVVPNQFIIALRKLLKRRGVIVQKGRGYPIAQRLYDTIHQKDQLQWTEEEINEKLISDTSNFDSRYNPKQKNPNLSLILEKASGVVENQICQGRSR</sequence>
<proteinExistence type="predicted"/>
<gene>
    <name evidence="1" type="ORF">GcC1_042023</name>
</gene>
<protein>
    <submittedName>
        <fullName evidence="1">Uncharacterized protein</fullName>
    </submittedName>
</protein>
<accession>A0A420IZ84</accession>
<name>A0A420IZ84_9PEZI</name>
<comment type="caution">
    <text evidence="1">The sequence shown here is derived from an EMBL/GenBank/DDBJ whole genome shotgun (WGS) entry which is preliminary data.</text>
</comment>
<dbReference type="Proteomes" id="UP000285405">
    <property type="component" value="Unassembled WGS sequence"/>
</dbReference>
<evidence type="ECO:0000313" key="2">
    <source>
        <dbReference type="Proteomes" id="UP000285405"/>
    </source>
</evidence>
<evidence type="ECO:0000313" key="1">
    <source>
        <dbReference type="EMBL" id="RKF79881.1"/>
    </source>
</evidence>
<dbReference type="EMBL" id="MCBR01004205">
    <property type="protein sequence ID" value="RKF79881.1"/>
    <property type="molecule type" value="Genomic_DNA"/>
</dbReference>